<evidence type="ECO:0000256" key="4">
    <source>
        <dbReference type="ARBA" id="ARBA00022840"/>
    </source>
</evidence>
<dbReference type="Gene3D" id="3.30.110.30">
    <property type="entry name" value="C-terminal domain of ProRS"/>
    <property type="match status" value="1"/>
</dbReference>
<dbReference type="GO" id="GO:0017101">
    <property type="term" value="C:aminoacyl-tRNA synthetase multienzyme complex"/>
    <property type="evidence" value="ECO:0007669"/>
    <property type="project" value="TreeGrafter"/>
</dbReference>
<comment type="domain">
    <text evidence="9">Consists of three domains: the N-terminal catalytic domain, the anticodon-binding domain and the C-terminal extension.</text>
</comment>
<dbReference type="GO" id="GO:0005524">
    <property type="term" value="F:ATP binding"/>
    <property type="evidence" value="ECO:0007669"/>
    <property type="project" value="UniProtKB-UniRule"/>
</dbReference>
<evidence type="ECO:0000256" key="5">
    <source>
        <dbReference type="ARBA" id="ARBA00022917"/>
    </source>
</evidence>
<dbReference type="SUPFAM" id="SSF52954">
    <property type="entry name" value="Class II aaRS ABD-related"/>
    <property type="match status" value="1"/>
</dbReference>
<name>A0A0A7UXT4_9SPIR</name>
<keyword evidence="6 9" id="KW-0030">Aminoacyl-tRNA synthetase</keyword>
<dbReference type="InterPro" id="IPR002314">
    <property type="entry name" value="aa-tRNA-synt_IIb"/>
</dbReference>
<dbReference type="FunFam" id="3.30.930.10:FF:000023">
    <property type="entry name" value="Proline--tRNA ligase"/>
    <property type="match status" value="1"/>
</dbReference>
<dbReference type="SMART" id="SM00946">
    <property type="entry name" value="ProRS-C_1"/>
    <property type="match status" value="1"/>
</dbReference>
<dbReference type="EMBL" id="CP009910">
    <property type="protein sequence ID" value="AJA90223.1"/>
    <property type="molecule type" value="Genomic_DNA"/>
</dbReference>
<dbReference type="InterPro" id="IPR002316">
    <property type="entry name" value="Pro-tRNA-ligase_IIa"/>
</dbReference>
<dbReference type="InterPro" id="IPR004499">
    <property type="entry name" value="Pro-tRNA-ligase_IIa_arc-type"/>
</dbReference>
<evidence type="ECO:0000256" key="7">
    <source>
        <dbReference type="ARBA" id="ARBA00047671"/>
    </source>
</evidence>
<dbReference type="HAMAP" id="MF_01571">
    <property type="entry name" value="Pro_tRNA_synth_type3"/>
    <property type="match status" value="1"/>
</dbReference>
<evidence type="ECO:0000313" key="11">
    <source>
        <dbReference type="EMBL" id="AJA90223.1"/>
    </source>
</evidence>
<dbReference type="SUPFAM" id="SSF55681">
    <property type="entry name" value="Class II aaRS and biotin synthetases"/>
    <property type="match status" value="1"/>
</dbReference>
<dbReference type="Pfam" id="PF09180">
    <property type="entry name" value="ProRS-C_1"/>
    <property type="match status" value="1"/>
</dbReference>
<comment type="function">
    <text evidence="9">Catalyzes the attachment of proline to tRNA(Pro) in a two-step reaction: proline is first activated by ATP to form Pro-AMP and then transferred to the acceptor end of tRNA(Pro).</text>
</comment>
<dbReference type="InterPro" id="IPR017449">
    <property type="entry name" value="Pro-tRNA_synth_II"/>
</dbReference>
<dbReference type="CDD" id="cd00778">
    <property type="entry name" value="ProRS_core_arch_euk"/>
    <property type="match status" value="1"/>
</dbReference>
<evidence type="ECO:0000256" key="2">
    <source>
        <dbReference type="ARBA" id="ARBA00022598"/>
    </source>
</evidence>
<dbReference type="STRING" id="1245910.OY14_01980"/>
<dbReference type="InterPro" id="IPR033721">
    <property type="entry name" value="ProRS_core_arch_euk"/>
</dbReference>
<dbReference type="InterPro" id="IPR036621">
    <property type="entry name" value="Anticodon-bd_dom_sf"/>
</dbReference>
<dbReference type="CDD" id="cd00862">
    <property type="entry name" value="ProRS_anticodon_zinc"/>
    <property type="match status" value="1"/>
</dbReference>
<comment type="subunit">
    <text evidence="9">Homodimer.</text>
</comment>
<dbReference type="NCBIfam" id="TIGR00408">
    <property type="entry name" value="proS_fam_I"/>
    <property type="match status" value="1"/>
</dbReference>
<accession>A0A0A7UXT4</accession>
<dbReference type="EC" id="6.1.1.15" evidence="9"/>
<evidence type="ECO:0000256" key="6">
    <source>
        <dbReference type="ARBA" id="ARBA00023146"/>
    </source>
</evidence>
<evidence type="ECO:0000313" key="12">
    <source>
        <dbReference type="Proteomes" id="UP000030940"/>
    </source>
</evidence>
<dbReference type="Gene3D" id="3.40.50.800">
    <property type="entry name" value="Anticodon-binding domain"/>
    <property type="match status" value="1"/>
</dbReference>
<comment type="catalytic activity">
    <reaction evidence="7 9">
        <text>tRNA(Pro) + L-proline + ATP = L-prolyl-tRNA(Pro) + AMP + diphosphate</text>
        <dbReference type="Rhea" id="RHEA:14305"/>
        <dbReference type="Rhea" id="RHEA-COMP:9700"/>
        <dbReference type="Rhea" id="RHEA-COMP:9702"/>
        <dbReference type="ChEBI" id="CHEBI:30616"/>
        <dbReference type="ChEBI" id="CHEBI:33019"/>
        <dbReference type="ChEBI" id="CHEBI:60039"/>
        <dbReference type="ChEBI" id="CHEBI:78442"/>
        <dbReference type="ChEBI" id="CHEBI:78532"/>
        <dbReference type="ChEBI" id="CHEBI:456215"/>
        <dbReference type="EC" id="6.1.1.15"/>
    </reaction>
</comment>
<reference evidence="11 12" key="1">
    <citation type="journal article" date="2015" name="Genome Announc.">
        <title>Genome Sequence of Borrelia chilensis VA1, a South American Member of the Lyme Borreliosis Group.</title>
        <authorList>
            <person name="Huang W."/>
            <person name="Ojaimi C."/>
            <person name="Fallon J.T."/>
            <person name="Travisany D."/>
            <person name="Maass A."/>
            <person name="Ivanova L."/>
            <person name="Tomova A."/>
            <person name="Gonzalez-Acuna D."/>
            <person name="Godfrey H.P."/>
            <person name="Cabello F.C."/>
        </authorList>
    </citation>
    <scope>NUCLEOTIDE SEQUENCE [LARGE SCALE GENOMIC DNA]</scope>
    <source>
        <strain evidence="11 12">VA1</strain>
    </source>
</reference>
<evidence type="ECO:0000256" key="9">
    <source>
        <dbReference type="HAMAP-Rule" id="MF_01571"/>
    </source>
</evidence>
<dbReference type="Gene3D" id="3.30.930.10">
    <property type="entry name" value="Bira Bifunctional Protein, Domain 2"/>
    <property type="match status" value="1"/>
</dbReference>
<dbReference type="AlphaFoldDB" id="A0A0A7UXT4"/>
<gene>
    <name evidence="9" type="primary">proS</name>
    <name evidence="11" type="ORF">OY14_01980</name>
</gene>
<keyword evidence="5 9" id="KW-0648">Protein biosynthesis</keyword>
<sequence length="488" mass="56553">MSDFITSKEDDYSKWYLDIVQKAKLADYSPVKGCMVIMPYGYSIWSKIQSILDEKFKETGHENAYFPMLIPYGFLEKEKDHIDGFSPEFAIIKDAGGESLVEPLVLRPTSETIIWNMYSKWIKSYRDLPIKINQWANVIRWEKRTRPFLRTTEFLWQEGHTAHATEEEALEETLLILNVYKRFIEDYLAIPVFCGKKSEKEKFAGAVSTYSIETLMQDKKALQAATSHYLGLNFAKAFDVKFQDKDGEMKYVFASSWGVSTRLIGALIMVHSDEKGLILPPRVAPIEIIVLPIFKKEDEINKKILDYSNCIVHTLKKAQFRVEIDKDIRTSPGFRFSSAEFKGIPIRLEVGINDVLLNSVTIARRDKDRKFKYQMSLDFLVNNIRRELDSMQKDLFKRALNFRTLNTKEIFRSGKDSYELFKAHVNNYSGFVLSCWCGDLNCENIIKNETKATIRCIPDDFKTKDLTGMTCIYCSSKAKYFVLFAKSY</sequence>
<feature type="domain" description="Aminoacyl-transfer RNA synthetases class-II family profile" evidence="10">
    <location>
        <begin position="39"/>
        <end position="280"/>
    </location>
</feature>
<keyword evidence="3 9" id="KW-0547">Nucleotide-binding</keyword>
<dbReference type="InterPro" id="IPR016061">
    <property type="entry name" value="Pro-tRNA_ligase_II_C"/>
</dbReference>
<comment type="similarity">
    <text evidence="8 9">Belongs to the class-II aminoacyl-tRNA synthetase family. ProS type 3 subfamily.</text>
</comment>
<dbReference type="InterPro" id="IPR004154">
    <property type="entry name" value="Anticodon-bd"/>
</dbReference>
<dbReference type="Proteomes" id="UP000030940">
    <property type="component" value="Chromosome"/>
</dbReference>
<dbReference type="InterPro" id="IPR045864">
    <property type="entry name" value="aa-tRNA-synth_II/BPL/LPL"/>
</dbReference>
<comment type="subcellular location">
    <subcellularLocation>
        <location evidence="9">Cytoplasm</location>
    </subcellularLocation>
</comment>
<dbReference type="KEGG" id="bchi:OY14_01980"/>
<dbReference type="Pfam" id="PF00587">
    <property type="entry name" value="tRNA-synt_2b"/>
    <property type="match status" value="1"/>
</dbReference>
<dbReference type="InterPro" id="IPR006195">
    <property type="entry name" value="aa-tRNA-synth_II"/>
</dbReference>
<dbReference type="PROSITE" id="PS50862">
    <property type="entry name" value="AA_TRNA_LIGASE_II"/>
    <property type="match status" value="1"/>
</dbReference>
<dbReference type="GO" id="GO:0004827">
    <property type="term" value="F:proline-tRNA ligase activity"/>
    <property type="evidence" value="ECO:0007669"/>
    <property type="project" value="UniProtKB-UniRule"/>
</dbReference>
<dbReference type="PANTHER" id="PTHR43382:SF2">
    <property type="entry name" value="BIFUNCTIONAL GLUTAMATE_PROLINE--TRNA LIGASE"/>
    <property type="match status" value="1"/>
</dbReference>
<keyword evidence="12" id="KW-1185">Reference proteome</keyword>
<protein>
    <recommendedName>
        <fullName evidence="9">Proline--tRNA ligase</fullName>
        <ecNumber evidence="9">6.1.1.15</ecNumber>
    </recommendedName>
    <alternativeName>
        <fullName evidence="9">Prolyl-tRNA synthetase</fullName>
        <shortName evidence="9">ProRS</shortName>
    </alternativeName>
</protein>
<dbReference type="PANTHER" id="PTHR43382">
    <property type="entry name" value="PROLYL-TRNA SYNTHETASE"/>
    <property type="match status" value="1"/>
</dbReference>
<keyword evidence="4 9" id="KW-0067">ATP-binding</keyword>
<dbReference type="SUPFAM" id="SSF64586">
    <property type="entry name" value="C-terminal domain of ProRS"/>
    <property type="match status" value="1"/>
</dbReference>
<keyword evidence="2 9" id="KW-0436">Ligase</keyword>
<proteinExistence type="inferred from homology"/>
<evidence type="ECO:0000256" key="1">
    <source>
        <dbReference type="ARBA" id="ARBA00022490"/>
    </source>
</evidence>
<dbReference type="Pfam" id="PF03129">
    <property type="entry name" value="HGTP_anticodon"/>
    <property type="match status" value="1"/>
</dbReference>
<evidence type="ECO:0000259" key="10">
    <source>
        <dbReference type="PROSITE" id="PS50862"/>
    </source>
</evidence>
<dbReference type="GO" id="GO:0005737">
    <property type="term" value="C:cytoplasm"/>
    <property type="evidence" value="ECO:0007669"/>
    <property type="project" value="UniProtKB-SubCell"/>
</dbReference>
<dbReference type="HOGENOM" id="CLU_001882_4_2_12"/>
<evidence type="ECO:0000256" key="3">
    <source>
        <dbReference type="ARBA" id="ARBA00022741"/>
    </source>
</evidence>
<evidence type="ECO:0000256" key="8">
    <source>
        <dbReference type="ARBA" id="ARBA00060806"/>
    </source>
</evidence>
<organism evidence="11 12">
    <name type="scientific">Borreliella chilensis</name>
    <dbReference type="NCBI Taxonomy" id="1245910"/>
    <lineage>
        <taxon>Bacteria</taxon>
        <taxon>Pseudomonadati</taxon>
        <taxon>Spirochaetota</taxon>
        <taxon>Spirochaetia</taxon>
        <taxon>Spirochaetales</taxon>
        <taxon>Borreliaceae</taxon>
        <taxon>Borreliella</taxon>
    </lineage>
</organism>
<keyword evidence="1 9" id="KW-0963">Cytoplasm</keyword>
<dbReference type="GO" id="GO:0006433">
    <property type="term" value="P:prolyl-tRNA aminoacylation"/>
    <property type="evidence" value="ECO:0007669"/>
    <property type="project" value="UniProtKB-UniRule"/>
</dbReference>
<dbReference type="PRINTS" id="PR01046">
    <property type="entry name" value="TRNASYNTHPRO"/>
</dbReference>